<dbReference type="InterPro" id="IPR007730">
    <property type="entry name" value="SPOR-like_dom"/>
</dbReference>
<evidence type="ECO:0000256" key="1">
    <source>
        <dbReference type="SAM" id="MobiDB-lite"/>
    </source>
</evidence>
<feature type="region of interest" description="Disordered" evidence="1">
    <location>
        <begin position="1"/>
        <end position="34"/>
    </location>
</feature>
<name>A0A3G9IJR6_9BACL</name>
<feature type="region of interest" description="Disordered" evidence="1">
    <location>
        <begin position="205"/>
        <end position="264"/>
    </location>
</feature>
<evidence type="ECO:0000313" key="3">
    <source>
        <dbReference type="EMBL" id="BBH19247.1"/>
    </source>
</evidence>
<dbReference type="GO" id="GO:0042834">
    <property type="term" value="F:peptidoglycan binding"/>
    <property type="evidence" value="ECO:0007669"/>
    <property type="project" value="InterPro"/>
</dbReference>
<feature type="region of interest" description="Disordered" evidence="1">
    <location>
        <begin position="69"/>
        <end position="111"/>
    </location>
</feature>
<feature type="transmembrane region" description="Helical" evidence="2">
    <location>
        <begin position="176"/>
        <end position="198"/>
    </location>
</feature>
<sequence length="472" mass="51617">MNSKARITYRFDKQDGSRTEQKPSETERSNKSNVVPFFQEEMKFTSEIGAWNSPFQNDAHALEQLIRDTDRKPQSKPSTINPPTAAIPSNPKPLNRETSHPHTQLREEEWNDHIQLGDERDIRDTIIHTQAYPIVDINEDERYEMDSTDVRTSKGLGAFKTATNYRPSRGPSWYKVFASVTAAIVTGALFGYFVLALFTSNSATTPSNPAESKLGDSITNPGGTATTTKDGASSTVTGAAANKTNSDNSVGVTGTDSSTNTKSGSASLIKVQVPSVTYYMLQYGVFSNKEGLTAAVNELNNKGLAAASLTTPDDYRVYVGMSTERNEVQALGQTLTDMDVYVKQIDLPALSQLAFTGNKKTVESFFDQTAALIKQLDTMTLSGLNTTGTAINSNWTDLHQKWTKSATQVEAGLVNKADKTALLKLEQLINTAVVAASEYAKKPANAHLWSMQTALMEAIFTQKVWFVSMDAL</sequence>
<dbReference type="KEGG" id="pbk:Back11_05920"/>
<dbReference type="EMBL" id="AP019308">
    <property type="protein sequence ID" value="BBH19247.1"/>
    <property type="molecule type" value="Genomic_DNA"/>
</dbReference>
<evidence type="ECO:0000313" key="4">
    <source>
        <dbReference type="Proteomes" id="UP000275368"/>
    </source>
</evidence>
<keyword evidence="2" id="KW-0812">Transmembrane</keyword>
<dbReference type="OrthoDB" id="2680382at2"/>
<proteinExistence type="predicted"/>
<keyword evidence="2" id="KW-0472">Membrane</keyword>
<feature type="compositionally biased region" description="Basic and acidic residues" evidence="1">
    <location>
        <begin position="94"/>
        <end position="111"/>
    </location>
</feature>
<feature type="compositionally biased region" description="Polar residues" evidence="1">
    <location>
        <begin position="217"/>
        <end position="264"/>
    </location>
</feature>
<protein>
    <submittedName>
        <fullName evidence="3">Uncharacterized protein</fullName>
    </submittedName>
</protein>
<dbReference type="AlphaFoldDB" id="A0A3G9IJR6"/>
<feature type="compositionally biased region" description="Basic and acidic residues" evidence="1">
    <location>
        <begin position="9"/>
        <end position="30"/>
    </location>
</feature>
<dbReference type="PROSITE" id="PS51724">
    <property type="entry name" value="SPOR"/>
    <property type="match status" value="1"/>
</dbReference>
<gene>
    <name evidence="3" type="ORF">Back11_05920</name>
</gene>
<dbReference type="RefSeq" id="WP_125653620.1">
    <property type="nucleotide sequence ID" value="NZ_AP019308.1"/>
</dbReference>
<dbReference type="Pfam" id="PF05036">
    <property type="entry name" value="SPOR"/>
    <property type="match status" value="1"/>
</dbReference>
<keyword evidence="4" id="KW-1185">Reference proteome</keyword>
<evidence type="ECO:0000256" key="2">
    <source>
        <dbReference type="SAM" id="Phobius"/>
    </source>
</evidence>
<accession>A0A3G9IJR6</accession>
<organism evidence="3 4">
    <name type="scientific">Paenibacillus baekrokdamisoli</name>
    <dbReference type="NCBI Taxonomy" id="1712516"/>
    <lineage>
        <taxon>Bacteria</taxon>
        <taxon>Bacillati</taxon>
        <taxon>Bacillota</taxon>
        <taxon>Bacilli</taxon>
        <taxon>Bacillales</taxon>
        <taxon>Paenibacillaceae</taxon>
        <taxon>Paenibacillus</taxon>
    </lineage>
</organism>
<dbReference type="SUPFAM" id="SSF110997">
    <property type="entry name" value="Sporulation related repeat"/>
    <property type="match status" value="1"/>
</dbReference>
<keyword evidence="2" id="KW-1133">Transmembrane helix</keyword>
<dbReference type="Proteomes" id="UP000275368">
    <property type="component" value="Chromosome"/>
</dbReference>
<dbReference type="InterPro" id="IPR036680">
    <property type="entry name" value="SPOR-like_sf"/>
</dbReference>
<reference evidence="3 4" key="1">
    <citation type="submission" date="2018-11" db="EMBL/GenBank/DDBJ databases">
        <title>Complete genome sequence of Paenibacillus baekrokdamisoli strain KCTC 33723.</title>
        <authorList>
            <person name="Kang S.W."/>
            <person name="Lee K.C."/>
            <person name="Kim K.K."/>
            <person name="Kim J.S."/>
            <person name="Kim D.S."/>
            <person name="Ko S.H."/>
            <person name="Yang S.H."/>
            <person name="Lee J.S."/>
        </authorList>
    </citation>
    <scope>NUCLEOTIDE SEQUENCE [LARGE SCALE GENOMIC DNA]</scope>
    <source>
        <strain evidence="3 4">KCTC 33723</strain>
    </source>
</reference>